<name>A0ABU5QQV2_9BACT</name>
<sequence>MIKKVEFAVPPHIKKFIEGTYDVTDKGFVKVEKRSELGRLIEFVERVDPYPKKYKADANLPVLKIQYYDESYSTYFPIDKIKEFCNLLDAEFRRALVCEVRSVHEYSRVEDYTPFVRRFLDRYGIIPDVDIEMETARKVYRDYLVKISRNFHKNFS</sequence>
<organism evidence="1 2">
    <name type="scientific">Arcicella aquatica</name>
    <dbReference type="NCBI Taxonomy" id="217141"/>
    <lineage>
        <taxon>Bacteria</taxon>
        <taxon>Pseudomonadati</taxon>
        <taxon>Bacteroidota</taxon>
        <taxon>Cytophagia</taxon>
        <taxon>Cytophagales</taxon>
        <taxon>Flectobacillaceae</taxon>
        <taxon>Arcicella</taxon>
    </lineage>
</organism>
<gene>
    <name evidence="1" type="ORF">VB264_16775</name>
</gene>
<evidence type="ECO:0000313" key="2">
    <source>
        <dbReference type="Proteomes" id="UP001304671"/>
    </source>
</evidence>
<protein>
    <submittedName>
        <fullName evidence="1">Uncharacterized protein</fullName>
    </submittedName>
</protein>
<dbReference type="Proteomes" id="UP001304671">
    <property type="component" value="Unassembled WGS sequence"/>
</dbReference>
<reference evidence="1 2" key="1">
    <citation type="submission" date="2023-12" db="EMBL/GenBank/DDBJ databases">
        <title>Novel species of the genus Arcicella isolated from rivers.</title>
        <authorList>
            <person name="Lu H."/>
        </authorList>
    </citation>
    <scope>NUCLEOTIDE SEQUENCE [LARGE SCALE GENOMIC DNA]</scope>
    <source>
        <strain evidence="1 2">LMG 21963</strain>
    </source>
</reference>
<accession>A0ABU5QQV2</accession>
<proteinExistence type="predicted"/>
<evidence type="ECO:0000313" key="1">
    <source>
        <dbReference type="EMBL" id="MEA5259456.1"/>
    </source>
</evidence>
<dbReference type="RefSeq" id="WP_323251088.1">
    <property type="nucleotide sequence ID" value="NZ_JAYFUL010000031.1"/>
</dbReference>
<comment type="caution">
    <text evidence="1">The sequence shown here is derived from an EMBL/GenBank/DDBJ whole genome shotgun (WGS) entry which is preliminary data.</text>
</comment>
<keyword evidence="2" id="KW-1185">Reference proteome</keyword>
<dbReference type="EMBL" id="JAYFUL010000031">
    <property type="protein sequence ID" value="MEA5259456.1"/>
    <property type="molecule type" value="Genomic_DNA"/>
</dbReference>